<reference evidence="2 3" key="1">
    <citation type="journal article" date="2022" name="G3 (Bethesda)">
        <title>Whole-genome sequence and methylome profiling of the almond [Prunus dulcis (Mill.) D.A. Webb] cultivar 'Nonpareil'.</title>
        <authorList>
            <person name="D'Amico-Willman K.M."/>
            <person name="Ouma W.Z."/>
            <person name="Meulia T."/>
            <person name="Sideli G.M."/>
            <person name="Gradziel T.M."/>
            <person name="Fresnedo-Ramirez J."/>
        </authorList>
    </citation>
    <scope>NUCLEOTIDE SEQUENCE [LARGE SCALE GENOMIC DNA]</scope>
    <source>
        <strain evidence="2">Clone GOH B32 T37-40</strain>
    </source>
</reference>
<accession>A0AAD4UZK6</accession>
<dbReference type="EMBL" id="JAJFAZ020000008">
    <property type="protein sequence ID" value="KAI5314847.1"/>
    <property type="molecule type" value="Genomic_DNA"/>
</dbReference>
<name>A0AAD4UZK6_PRUDU</name>
<evidence type="ECO:0000256" key="1">
    <source>
        <dbReference type="SAM" id="MobiDB-lite"/>
    </source>
</evidence>
<protein>
    <submittedName>
        <fullName evidence="2">Uncharacterized protein</fullName>
    </submittedName>
</protein>
<feature type="region of interest" description="Disordered" evidence="1">
    <location>
        <begin position="1"/>
        <end position="22"/>
    </location>
</feature>
<keyword evidence="3" id="KW-1185">Reference proteome</keyword>
<dbReference type="AlphaFoldDB" id="A0AAD4UZK6"/>
<evidence type="ECO:0000313" key="2">
    <source>
        <dbReference type="EMBL" id="KAI5314847.1"/>
    </source>
</evidence>
<gene>
    <name evidence="2" type="ORF">L3X38_044023</name>
</gene>
<evidence type="ECO:0000313" key="3">
    <source>
        <dbReference type="Proteomes" id="UP001054821"/>
    </source>
</evidence>
<sequence>MASDQYEAEVGGGDVRVHEQQDGSHSHVVITITDPELFDCPICYEPLTIPVYQCAGADPQRSKGGQLTPATSEILH</sequence>
<organism evidence="2 3">
    <name type="scientific">Prunus dulcis</name>
    <name type="common">Almond</name>
    <name type="synonym">Amygdalus dulcis</name>
    <dbReference type="NCBI Taxonomy" id="3755"/>
    <lineage>
        <taxon>Eukaryota</taxon>
        <taxon>Viridiplantae</taxon>
        <taxon>Streptophyta</taxon>
        <taxon>Embryophyta</taxon>
        <taxon>Tracheophyta</taxon>
        <taxon>Spermatophyta</taxon>
        <taxon>Magnoliopsida</taxon>
        <taxon>eudicotyledons</taxon>
        <taxon>Gunneridae</taxon>
        <taxon>Pentapetalae</taxon>
        <taxon>rosids</taxon>
        <taxon>fabids</taxon>
        <taxon>Rosales</taxon>
        <taxon>Rosaceae</taxon>
        <taxon>Amygdaloideae</taxon>
        <taxon>Amygdaleae</taxon>
        <taxon>Prunus</taxon>
    </lineage>
</organism>
<dbReference type="Proteomes" id="UP001054821">
    <property type="component" value="Chromosome 8"/>
</dbReference>
<proteinExistence type="predicted"/>
<comment type="caution">
    <text evidence="2">The sequence shown here is derived from an EMBL/GenBank/DDBJ whole genome shotgun (WGS) entry which is preliminary data.</text>
</comment>